<keyword evidence="8 9" id="KW-0472">Membrane</keyword>
<dbReference type="CDD" id="cd06261">
    <property type="entry name" value="TM_PBP2"/>
    <property type="match status" value="1"/>
</dbReference>
<sequence>MSETASISSNLEAAEEASHRVGESLGQRAIKKLMKKKFVVLCFAVTLLYLLIAILGYLNLLPDFQQRVGESYEAPSLSWAKLLGTDIFGRSILYKVLTGTKTAMTIGISVTAISIPLGLLFGVISGYYGGKVDAFIVWAYSVLASIPYILLVIGISYVLGKGVFSICVAMGAVGWVGLCRLVRGEVMKHKSREYVLAINLLGGKDGRVMFKHIMPNIFHLAIITASLSTLNAIKSEVILTFLGVGVQDGSSWGTMIQDASGELVNGIWWPLLSVTVAMFLIIYALNVIGDALRDALDPKLVD</sequence>
<evidence type="ECO:0000259" key="10">
    <source>
        <dbReference type="PROSITE" id="PS50928"/>
    </source>
</evidence>
<dbReference type="STRING" id="1513793.SAMN06296036_12716"/>
<keyword evidence="12" id="KW-1185">Reference proteome</keyword>
<dbReference type="SUPFAM" id="SSF161098">
    <property type="entry name" value="MetI-like"/>
    <property type="match status" value="1"/>
</dbReference>
<feature type="transmembrane region" description="Helical" evidence="9">
    <location>
        <begin position="103"/>
        <end position="128"/>
    </location>
</feature>
<name>A0A1Y6CS54_9BACT</name>
<evidence type="ECO:0000256" key="8">
    <source>
        <dbReference type="ARBA" id="ARBA00023136"/>
    </source>
</evidence>
<dbReference type="PANTHER" id="PTHR43386">
    <property type="entry name" value="OLIGOPEPTIDE TRANSPORT SYSTEM PERMEASE PROTEIN APPC"/>
    <property type="match status" value="1"/>
</dbReference>
<feature type="transmembrane region" description="Helical" evidence="9">
    <location>
        <begin position="217"/>
        <end position="246"/>
    </location>
</feature>
<keyword evidence="2 9" id="KW-0813">Transport</keyword>
<evidence type="ECO:0000256" key="1">
    <source>
        <dbReference type="ARBA" id="ARBA00004651"/>
    </source>
</evidence>
<evidence type="ECO:0000256" key="5">
    <source>
        <dbReference type="ARBA" id="ARBA00022856"/>
    </source>
</evidence>
<organism evidence="11 12">
    <name type="scientific">Pseudobacteriovorax antillogorgiicola</name>
    <dbReference type="NCBI Taxonomy" id="1513793"/>
    <lineage>
        <taxon>Bacteria</taxon>
        <taxon>Pseudomonadati</taxon>
        <taxon>Bdellovibrionota</taxon>
        <taxon>Oligoflexia</taxon>
        <taxon>Oligoflexales</taxon>
        <taxon>Pseudobacteriovoracaceae</taxon>
        <taxon>Pseudobacteriovorax</taxon>
    </lineage>
</organism>
<keyword evidence="4 9" id="KW-0812">Transmembrane</keyword>
<dbReference type="PROSITE" id="PS50928">
    <property type="entry name" value="ABC_TM1"/>
    <property type="match status" value="1"/>
</dbReference>
<evidence type="ECO:0000256" key="7">
    <source>
        <dbReference type="ARBA" id="ARBA00022989"/>
    </source>
</evidence>
<reference evidence="12" key="1">
    <citation type="submission" date="2017-04" db="EMBL/GenBank/DDBJ databases">
        <authorList>
            <person name="Varghese N."/>
            <person name="Submissions S."/>
        </authorList>
    </citation>
    <scope>NUCLEOTIDE SEQUENCE [LARGE SCALE GENOMIC DNA]</scope>
    <source>
        <strain evidence="12">RKEM611</strain>
    </source>
</reference>
<protein>
    <submittedName>
        <fullName evidence="11">Peptide/nickel transport system permease protein</fullName>
    </submittedName>
</protein>
<dbReference type="PANTHER" id="PTHR43386:SF24">
    <property type="entry name" value="OLIGOPEPTIDE TRANSPORT SYSTEM PERMEASE PROTEIN AMID"/>
    <property type="match status" value="1"/>
</dbReference>
<feature type="transmembrane region" description="Helical" evidence="9">
    <location>
        <begin position="266"/>
        <end position="285"/>
    </location>
</feature>
<comment type="subcellular location">
    <subcellularLocation>
        <location evidence="1 9">Cell membrane</location>
        <topology evidence="1 9">Multi-pass membrane protein</topology>
    </subcellularLocation>
</comment>
<dbReference type="EMBL" id="FWZT01000027">
    <property type="protein sequence ID" value="SMF72473.1"/>
    <property type="molecule type" value="Genomic_DNA"/>
</dbReference>
<evidence type="ECO:0000313" key="12">
    <source>
        <dbReference type="Proteomes" id="UP000192907"/>
    </source>
</evidence>
<feature type="transmembrane region" description="Helical" evidence="9">
    <location>
        <begin position="135"/>
        <end position="157"/>
    </location>
</feature>
<dbReference type="AlphaFoldDB" id="A0A1Y6CS54"/>
<dbReference type="InterPro" id="IPR035906">
    <property type="entry name" value="MetI-like_sf"/>
</dbReference>
<dbReference type="OrthoDB" id="5290125at2"/>
<evidence type="ECO:0000256" key="3">
    <source>
        <dbReference type="ARBA" id="ARBA00022475"/>
    </source>
</evidence>
<evidence type="ECO:0000256" key="2">
    <source>
        <dbReference type="ARBA" id="ARBA00022448"/>
    </source>
</evidence>
<evidence type="ECO:0000313" key="11">
    <source>
        <dbReference type="EMBL" id="SMF72473.1"/>
    </source>
</evidence>
<dbReference type="GO" id="GO:0005886">
    <property type="term" value="C:plasma membrane"/>
    <property type="evidence" value="ECO:0007669"/>
    <property type="project" value="UniProtKB-SubCell"/>
</dbReference>
<keyword evidence="6" id="KW-0653">Protein transport</keyword>
<keyword evidence="7 9" id="KW-1133">Transmembrane helix</keyword>
<evidence type="ECO:0000256" key="9">
    <source>
        <dbReference type="RuleBase" id="RU363032"/>
    </source>
</evidence>
<dbReference type="Proteomes" id="UP000192907">
    <property type="component" value="Unassembled WGS sequence"/>
</dbReference>
<proteinExistence type="inferred from homology"/>
<keyword evidence="5" id="KW-0571">Peptide transport</keyword>
<dbReference type="GO" id="GO:0015833">
    <property type="term" value="P:peptide transport"/>
    <property type="evidence" value="ECO:0007669"/>
    <property type="project" value="UniProtKB-KW"/>
</dbReference>
<keyword evidence="3" id="KW-1003">Cell membrane</keyword>
<dbReference type="GO" id="GO:0015031">
    <property type="term" value="P:protein transport"/>
    <property type="evidence" value="ECO:0007669"/>
    <property type="project" value="UniProtKB-KW"/>
</dbReference>
<feature type="domain" description="ABC transmembrane type-1" evidence="10">
    <location>
        <begin position="100"/>
        <end position="289"/>
    </location>
</feature>
<dbReference type="InterPro" id="IPR050366">
    <property type="entry name" value="BP-dependent_transpt_permease"/>
</dbReference>
<dbReference type="Pfam" id="PF00528">
    <property type="entry name" value="BPD_transp_1"/>
    <property type="match status" value="1"/>
</dbReference>
<dbReference type="RefSeq" id="WP_132324376.1">
    <property type="nucleotide sequence ID" value="NZ_FWZT01000027.1"/>
</dbReference>
<feature type="transmembrane region" description="Helical" evidence="9">
    <location>
        <begin position="163"/>
        <end position="182"/>
    </location>
</feature>
<evidence type="ECO:0000256" key="6">
    <source>
        <dbReference type="ARBA" id="ARBA00022927"/>
    </source>
</evidence>
<dbReference type="InterPro" id="IPR000515">
    <property type="entry name" value="MetI-like"/>
</dbReference>
<gene>
    <name evidence="11" type="ORF">SAMN06296036_12716</name>
</gene>
<comment type="similarity">
    <text evidence="9">Belongs to the binding-protein-dependent transport system permease family.</text>
</comment>
<feature type="transmembrane region" description="Helical" evidence="9">
    <location>
        <begin position="38"/>
        <end position="58"/>
    </location>
</feature>
<dbReference type="Gene3D" id="1.10.3720.10">
    <property type="entry name" value="MetI-like"/>
    <property type="match status" value="1"/>
</dbReference>
<evidence type="ECO:0000256" key="4">
    <source>
        <dbReference type="ARBA" id="ARBA00022692"/>
    </source>
</evidence>
<accession>A0A1Y6CS54</accession>
<dbReference type="GO" id="GO:0055085">
    <property type="term" value="P:transmembrane transport"/>
    <property type="evidence" value="ECO:0007669"/>
    <property type="project" value="InterPro"/>
</dbReference>